<dbReference type="Proteomes" id="UP000664303">
    <property type="component" value="Unassembled WGS sequence"/>
</dbReference>
<dbReference type="SUPFAM" id="SSF56925">
    <property type="entry name" value="OMPA-like"/>
    <property type="match status" value="1"/>
</dbReference>
<sequence>MPIRPRSRTVSLLAILSLAATAHADRAGFDQHRFAVQVGYFLSSWNTELRVNGESVRNPEFDLEEQLGFDEDEETYLLGFEWRIARRHKLTAGYWDFSRSASAALQRDISVGEDTYPAGVRASSSWDVTIIPITYSYAFYDTETLQLRASAGVHWTELDFGIAGRVDVGDEGGARRNSTSADTDAPLPVLGAGLRYRPWQRWELGLDGGWFGLDLDLSGGDLEGDILTGNAYVEYALTDALRAGFKYTYFDLDVGAEASSWDGGVGFEYHGPQLYLGLRF</sequence>
<gene>
    <name evidence="2" type="ORF">JYP50_17335</name>
</gene>
<dbReference type="RefSeq" id="WP_206561817.1">
    <property type="nucleotide sequence ID" value="NZ_JAFKCZ010000014.1"/>
</dbReference>
<dbReference type="Gene3D" id="2.40.160.20">
    <property type="match status" value="1"/>
</dbReference>
<comment type="caution">
    <text evidence="2">The sequence shown here is derived from an EMBL/GenBank/DDBJ whole genome shotgun (WGS) entry which is preliminary data.</text>
</comment>
<feature type="chain" id="PRO_5037368111" evidence="1">
    <location>
        <begin position="25"/>
        <end position="280"/>
    </location>
</feature>
<dbReference type="InterPro" id="IPR011250">
    <property type="entry name" value="OMP/PagP_B-barrel"/>
</dbReference>
<dbReference type="EMBL" id="JAFKCZ010000014">
    <property type="protein sequence ID" value="MBN7798370.1"/>
    <property type="molecule type" value="Genomic_DNA"/>
</dbReference>
<feature type="signal peptide" evidence="1">
    <location>
        <begin position="1"/>
        <end position="24"/>
    </location>
</feature>
<protein>
    <submittedName>
        <fullName evidence="2">Outer membrane beta-barrel protein</fullName>
    </submittedName>
</protein>
<keyword evidence="1" id="KW-0732">Signal</keyword>
<proteinExistence type="predicted"/>
<organism evidence="2 3">
    <name type="scientific">Parahaliea mediterranea</name>
    <dbReference type="NCBI Taxonomy" id="651086"/>
    <lineage>
        <taxon>Bacteria</taxon>
        <taxon>Pseudomonadati</taxon>
        <taxon>Pseudomonadota</taxon>
        <taxon>Gammaproteobacteria</taxon>
        <taxon>Cellvibrionales</taxon>
        <taxon>Halieaceae</taxon>
        <taxon>Parahaliea</taxon>
    </lineage>
</organism>
<reference evidence="2" key="1">
    <citation type="submission" date="2021-02" db="EMBL/GenBank/DDBJ databases">
        <title>PHA producing bacteria isolated from coastal sediment in Guangdong, Shenzhen.</title>
        <authorList>
            <person name="Zheng W."/>
            <person name="Yu S."/>
            <person name="Huang Y."/>
        </authorList>
    </citation>
    <scope>NUCLEOTIDE SEQUENCE</scope>
    <source>
        <strain evidence="2">TN14-10</strain>
    </source>
</reference>
<evidence type="ECO:0000256" key="1">
    <source>
        <dbReference type="SAM" id="SignalP"/>
    </source>
</evidence>
<dbReference type="AlphaFoldDB" id="A0A939DHT0"/>
<keyword evidence="3" id="KW-1185">Reference proteome</keyword>
<name>A0A939DHT0_9GAMM</name>
<accession>A0A939DHT0</accession>
<evidence type="ECO:0000313" key="3">
    <source>
        <dbReference type="Proteomes" id="UP000664303"/>
    </source>
</evidence>
<evidence type="ECO:0000313" key="2">
    <source>
        <dbReference type="EMBL" id="MBN7798370.1"/>
    </source>
</evidence>